<sequence length="210" mass="23572">MTKLDEVRKLSYSFKLPEDVREGTYVVLRFESEVGKWYQNANIVSYMLGVISHTTKTQFQVSCDGLSSPMRFGRDGGIRADSKGQVGGALRTSVFLAGSVDTAEEYIKGQVEQHNDPEVVRREPTFHLKHADDLIGIIVKLDKLISDATTLWGAIPEKWKGREQRRSRNDRIPHDMLVAILCNPDASDILADLFKSIAKAFGVSTKKEEE</sequence>
<proteinExistence type="predicted"/>
<evidence type="ECO:0000313" key="2">
    <source>
        <dbReference type="Proteomes" id="UP000031807"/>
    </source>
</evidence>
<keyword evidence="2" id="KW-1185">Reference proteome</keyword>
<dbReference type="EMBL" id="KP063118">
    <property type="protein sequence ID" value="AJA41274.1"/>
    <property type="molecule type" value="Genomic_DNA"/>
</dbReference>
<dbReference type="GeneID" id="26626749"/>
<reference evidence="1 2" key="1">
    <citation type="submission" date="2014-10" db="EMBL/GenBank/DDBJ databases">
        <title>Characterization of phage pPM_01 specific to Proteus mirabilis.</title>
        <authorList>
            <person name="Wirjon I.A."/>
            <person name="Mat Arip Y."/>
        </authorList>
    </citation>
    <scope>NUCLEOTIDE SEQUENCE [LARGE SCALE GENOMIC DNA]</scope>
</reference>
<evidence type="ECO:0000313" key="1">
    <source>
        <dbReference type="EMBL" id="AJA41274.1"/>
    </source>
</evidence>
<accession>A0A0B4SJL5</accession>
<dbReference type="RefSeq" id="YP_009199638.1">
    <property type="nucleotide sequence ID" value="NC_028812.1"/>
</dbReference>
<organism evidence="1 2">
    <name type="scientific">Proteus phage pPM_01</name>
    <dbReference type="NCBI Taxonomy" id="1567485"/>
    <lineage>
        <taxon>Viruses</taxon>
        <taxon>Duplodnaviria</taxon>
        <taxon>Heunggongvirae</taxon>
        <taxon>Uroviricota</taxon>
        <taxon>Caudoviricetes</taxon>
        <taxon>Casjensviridae</taxon>
        <taxon>Lavrentievavirus</taxon>
        <taxon>Lavrentievavirus pPM01</taxon>
    </lineage>
</organism>
<dbReference type="KEGG" id="vg:26626749"/>
<name>A0A0B4SJL5_9CAUD</name>
<gene>
    <name evidence="1" type="ORF">pPM01_0025</name>
</gene>
<protein>
    <submittedName>
        <fullName evidence="1">Uncharacterized protein</fullName>
    </submittedName>
</protein>
<dbReference type="Proteomes" id="UP000031807">
    <property type="component" value="Segment"/>
</dbReference>